<accession>A0ABP6S0P4</accession>
<dbReference type="InterPro" id="IPR050471">
    <property type="entry name" value="AB_hydrolase"/>
</dbReference>
<evidence type="ECO:0008006" key="3">
    <source>
        <dbReference type="Google" id="ProtNLM"/>
    </source>
</evidence>
<dbReference type="RefSeq" id="WP_344931098.1">
    <property type="nucleotide sequence ID" value="NZ_BAAAYK010000038.1"/>
</dbReference>
<dbReference type="PANTHER" id="PTHR43433">
    <property type="entry name" value="HYDROLASE, ALPHA/BETA FOLD FAMILY PROTEIN"/>
    <property type="match status" value="1"/>
</dbReference>
<name>A0ABP6S0P4_9PSEU</name>
<dbReference type="EMBL" id="BAAAYK010000038">
    <property type="protein sequence ID" value="GAA3364983.1"/>
    <property type="molecule type" value="Genomic_DNA"/>
</dbReference>
<dbReference type="InterPro" id="IPR029058">
    <property type="entry name" value="AB_hydrolase_fold"/>
</dbReference>
<dbReference type="Proteomes" id="UP001500483">
    <property type="component" value="Unassembled WGS sequence"/>
</dbReference>
<keyword evidence="2" id="KW-1185">Reference proteome</keyword>
<organism evidence="1 2">
    <name type="scientific">Saccharopolyspora gregorii</name>
    <dbReference type="NCBI Taxonomy" id="33914"/>
    <lineage>
        <taxon>Bacteria</taxon>
        <taxon>Bacillati</taxon>
        <taxon>Actinomycetota</taxon>
        <taxon>Actinomycetes</taxon>
        <taxon>Pseudonocardiales</taxon>
        <taxon>Pseudonocardiaceae</taxon>
        <taxon>Saccharopolyspora</taxon>
    </lineage>
</organism>
<protein>
    <recommendedName>
        <fullName evidence="3">Alpha/beta hydrolase</fullName>
    </recommendedName>
</protein>
<sequence length="262" mass="26534">MIGGELRADEGVLPSGARWRGYGRGAPVTLVTHGLGATPGEARIPASGLPGTRVVLTFAGHGDAADPPADYWDYGVLAADVLAAADAVGATRAVGVSLGTGALTRAAAADPGRFERLALLLPAVLDGGREVSSAWALERLAEAVAAAGADGGAALRERVAAEFPPGAQLGDHLAARTSALLRLGPALRALGDRAVVDDAAALRAVRSDVLVLTGTDDPLHPVAAARATAAAIPGSRLEVLPSVAPLFTHRRELRRLLAEFLG</sequence>
<proteinExistence type="predicted"/>
<evidence type="ECO:0000313" key="2">
    <source>
        <dbReference type="Proteomes" id="UP001500483"/>
    </source>
</evidence>
<dbReference type="PANTHER" id="PTHR43433:SF5">
    <property type="entry name" value="AB HYDROLASE-1 DOMAIN-CONTAINING PROTEIN"/>
    <property type="match status" value="1"/>
</dbReference>
<dbReference type="Gene3D" id="3.40.50.1820">
    <property type="entry name" value="alpha/beta hydrolase"/>
    <property type="match status" value="1"/>
</dbReference>
<dbReference type="SUPFAM" id="SSF53474">
    <property type="entry name" value="alpha/beta-Hydrolases"/>
    <property type="match status" value="1"/>
</dbReference>
<evidence type="ECO:0000313" key="1">
    <source>
        <dbReference type="EMBL" id="GAA3364983.1"/>
    </source>
</evidence>
<reference evidence="2" key="1">
    <citation type="journal article" date="2019" name="Int. J. Syst. Evol. Microbiol.">
        <title>The Global Catalogue of Microorganisms (GCM) 10K type strain sequencing project: providing services to taxonomists for standard genome sequencing and annotation.</title>
        <authorList>
            <consortium name="The Broad Institute Genomics Platform"/>
            <consortium name="The Broad Institute Genome Sequencing Center for Infectious Disease"/>
            <person name="Wu L."/>
            <person name="Ma J."/>
        </authorList>
    </citation>
    <scope>NUCLEOTIDE SEQUENCE [LARGE SCALE GENOMIC DNA]</scope>
    <source>
        <strain evidence="2">JCM 9687</strain>
    </source>
</reference>
<comment type="caution">
    <text evidence="1">The sequence shown here is derived from an EMBL/GenBank/DDBJ whole genome shotgun (WGS) entry which is preliminary data.</text>
</comment>
<gene>
    <name evidence="1" type="ORF">GCM10020366_63090</name>
</gene>